<reference evidence="1 2" key="2">
    <citation type="submission" date="2009-02" db="EMBL/GenBank/DDBJ databases">
        <title>Draft genome sequence of Holdemania filiformis DSM 12042.</title>
        <authorList>
            <person name="Sudarsanam P."/>
            <person name="Ley R."/>
            <person name="Guruge J."/>
            <person name="Turnbaugh P.J."/>
            <person name="Mahowald M."/>
            <person name="Liep D."/>
            <person name="Gordon J."/>
        </authorList>
    </citation>
    <scope>NUCLEOTIDE SEQUENCE [LARGE SCALE GENOMIC DNA]</scope>
    <source>
        <strain evidence="1 2">DSM 12042</strain>
    </source>
</reference>
<evidence type="ECO:0000313" key="2">
    <source>
        <dbReference type="Proteomes" id="UP000005950"/>
    </source>
</evidence>
<accession>B9YD85</accession>
<dbReference type="AlphaFoldDB" id="B9YD85"/>
<reference evidence="1 2" key="1">
    <citation type="submission" date="2008-12" db="EMBL/GenBank/DDBJ databases">
        <authorList>
            <person name="Fulton L."/>
            <person name="Clifton S."/>
            <person name="Fulton B."/>
            <person name="Xu J."/>
            <person name="Minx P."/>
            <person name="Pepin K.H."/>
            <person name="Johnson M."/>
            <person name="Bhonagiri V."/>
            <person name="Nash W.E."/>
            <person name="Mardis E.R."/>
            <person name="Wilson R.K."/>
        </authorList>
    </citation>
    <scope>NUCLEOTIDE SEQUENCE [LARGE SCALE GENOMIC DNA]</scope>
    <source>
        <strain evidence="1 2">DSM 12042</strain>
    </source>
</reference>
<sequence>MGKTILSETMTGLRQGFQGYETNDLTRYDRDMKKASILTPCSVIPCFRSV</sequence>
<comment type="caution">
    <text evidence="1">The sequence shown here is derived from an EMBL/GenBank/DDBJ whole genome shotgun (WGS) entry which is preliminary data.</text>
</comment>
<protein>
    <submittedName>
        <fullName evidence="1">Uncharacterized protein</fullName>
    </submittedName>
</protein>
<name>B9YD85_9FIRM</name>
<dbReference type="Proteomes" id="UP000005950">
    <property type="component" value="Unassembled WGS sequence"/>
</dbReference>
<gene>
    <name evidence="1" type="ORF">HOLDEFILI_03801</name>
</gene>
<dbReference type="EMBL" id="ACCF01000239">
    <property type="protein sequence ID" value="EEF66058.1"/>
    <property type="molecule type" value="Genomic_DNA"/>
</dbReference>
<organism evidence="1 2">
    <name type="scientific">Holdemania filiformis DSM 12042</name>
    <dbReference type="NCBI Taxonomy" id="545696"/>
    <lineage>
        <taxon>Bacteria</taxon>
        <taxon>Bacillati</taxon>
        <taxon>Bacillota</taxon>
        <taxon>Erysipelotrichia</taxon>
        <taxon>Erysipelotrichales</taxon>
        <taxon>Erysipelotrichaceae</taxon>
        <taxon>Holdemania</taxon>
    </lineage>
</organism>
<proteinExistence type="predicted"/>
<dbReference type="HOGENOM" id="CLU_3118614_0_0_9"/>
<evidence type="ECO:0000313" key="1">
    <source>
        <dbReference type="EMBL" id="EEF66058.1"/>
    </source>
</evidence>